<proteinExistence type="predicted"/>
<name>A0A060SWB7_PYCCI</name>
<dbReference type="Proteomes" id="UP000029665">
    <property type="component" value="Unassembled WGS sequence"/>
</dbReference>
<dbReference type="OMA" id="DHDCIAN"/>
<protein>
    <submittedName>
        <fullName evidence="1">Uncharacterized protein</fullName>
    </submittedName>
</protein>
<dbReference type="HOGENOM" id="CLU_1835928_0_0_1"/>
<organism evidence="1 2">
    <name type="scientific">Pycnoporus cinnabarinus</name>
    <name type="common">Cinnabar-red polypore</name>
    <name type="synonym">Trametes cinnabarina</name>
    <dbReference type="NCBI Taxonomy" id="5643"/>
    <lineage>
        <taxon>Eukaryota</taxon>
        <taxon>Fungi</taxon>
        <taxon>Dikarya</taxon>
        <taxon>Basidiomycota</taxon>
        <taxon>Agaricomycotina</taxon>
        <taxon>Agaricomycetes</taxon>
        <taxon>Polyporales</taxon>
        <taxon>Polyporaceae</taxon>
        <taxon>Trametes</taxon>
    </lineage>
</organism>
<evidence type="ECO:0000313" key="1">
    <source>
        <dbReference type="EMBL" id="CDO76778.1"/>
    </source>
</evidence>
<keyword evidence="2" id="KW-1185">Reference proteome</keyword>
<dbReference type="OrthoDB" id="10066429at2759"/>
<evidence type="ECO:0000313" key="2">
    <source>
        <dbReference type="Proteomes" id="UP000029665"/>
    </source>
</evidence>
<accession>A0A060SWB7</accession>
<gene>
    <name evidence="1" type="ORF">BN946_scf184978.g7</name>
</gene>
<dbReference type="EMBL" id="CCBP010000414">
    <property type="protein sequence ID" value="CDO76778.1"/>
    <property type="molecule type" value="Genomic_DNA"/>
</dbReference>
<dbReference type="AlphaFoldDB" id="A0A060SWB7"/>
<reference evidence="1" key="1">
    <citation type="submission" date="2014-01" db="EMBL/GenBank/DDBJ databases">
        <title>The genome of the white-rot fungus Pycnoporus cinnabarinus: a basidiomycete model with a versatile arsenal for lignocellulosic biomass breakdown.</title>
        <authorList>
            <person name="Levasseur A."/>
            <person name="Lomascolo A."/>
            <person name="Ruiz-Duenas F.J."/>
            <person name="Uzan E."/>
            <person name="Piumi F."/>
            <person name="Kues U."/>
            <person name="Ram A.F.J."/>
            <person name="Murat C."/>
            <person name="Haon M."/>
            <person name="Benoit I."/>
            <person name="Arfi Y."/>
            <person name="Chevret D."/>
            <person name="Drula E."/>
            <person name="Kwon M.J."/>
            <person name="Gouret P."/>
            <person name="Lesage-Meessen L."/>
            <person name="Lombard V."/>
            <person name="Mariette J."/>
            <person name="Noirot C."/>
            <person name="Park J."/>
            <person name="Patyshakuliyeva A."/>
            <person name="Wieneger R.A.B."/>
            <person name="Wosten H.A.B."/>
            <person name="Martin F."/>
            <person name="Coutinho P.M."/>
            <person name="de Vries R."/>
            <person name="Martinez A.T."/>
            <person name="Klopp C."/>
            <person name="Pontarotti P."/>
            <person name="Henrissat B."/>
            <person name="Record E."/>
        </authorList>
    </citation>
    <scope>NUCLEOTIDE SEQUENCE [LARGE SCALE GENOMIC DNA]</scope>
    <source>
        <strain evidence="1">BRFM137</strain>
    </source>
</reference>
<sequence length="147" mass="16079">MIYGSSDSHEFLIVYWKTYMPPRHLLAIPHKDVESHKVTISDLAGSSPSSVIDLLVAHPISKAPSRSTILVAPFHSAQGLGAELPGCLIERDRVFPHLDLDHIAESMLEGWKDGLSLGIFDVDMACVEKAVSKDRKLIGQKAVAQPI</sequence>
<comment type="caution">
    <text evidence="1">The sequence shown here is derived from an EMBL/GenBank/DDBJ whole genome shotgun (WGS) entry which is preliminary data.</text>
</comment>
<dbReference type="STRING" id="5643.A0A060SWB7"/>